<dbReference type="InterPro" id="IPR005829">
    <property type="entry name" value="Sugar_transporter_CS"/>
</dbReference>
<sequence length="530" mass="57513">MRGQSDAGPKWIFYEPAANHQLAAGHPHTSPEYRTSLAETPETCPLQLFSPAAAMARPGTGSTTKTEDIPLATSTETFDLEKLKRVPQLTSVQQWPKRKKWINLMLISIQGTLSPVCSTFLAVGAYQVDLDLNVSSPAVAALPVALFVLGLGLGPLYLAPLSEMFGRKIVYVVSFGLFSLFNVGCALVKDETGLIILRLLAGLAGSAGPSLGAGSIGDMFTREQRGGAQAIYGFGPTFGPALGGIVGGYIAERAGWRWLMWTMAIASGITTILSILFLQETYVPYLNARAQGSRFAPTTVGFGASLTRPIRMFFTAPIVTTMSMYMALIYGVLYLHFVTIPLLFGPSPLFGLFTYGWKNGNEGLAYLGAGVGCYVATIFCLFTLNRSYRALERRYGGHKPEFRMLFMQIGMLFVPIGLFIYGWAAQFQKHWAIPLLGAGIFAFGMLLAYVCIQTYLTDSFAQFAASALAATIVLRSVFGAIFSIVGAKLYERLGYGWGTSLLAFISVAALPIPTLFWFYGPKLRAKKFVA</sequence>
<feature type="transmembrane region" description="Helical" evidence="8">
    <location>
        <begin position="463"/>
        <end position="485"/>
    </location>
</feature>
<feature type="transmembrane region" description="Helical" evidence="8">
    <location>
        <begin position="170"/>
        <end position="189"/>
    </location>
</feature>
<keyword evidence="11" id="KW-1185">Reference proteome</keyword>
<name>A0ABQ0MEV7_MYCCL</name>
<comment type="similarity">
    <text evidence="7">Belongs to the major facilitator superfamily. DHA1 family. Polyamines/proton antiporter (TC 2.A.1.2.16) subfamily.</text>
</comment>
<dbReference type="SUPFAM" id="SSF103473">
    <property type="entry name" value="MFS general substrate transporter"/>
    <property type="match status" value="1"/>
</dbReference>
<keyword evidence="4 8" id="KW-0812">Transmembrane</keyword>
<feature type="transmembrane region" description="Helical" evidence="8">
    <location>
        <begin position="229"/>
        <end position="250"/>
    </location>
</feature>
<protein>
    <recommendedName>
        <fullName evidence="9">Major facilitator superfamily (MFS) profile domain-containing protein</fullName>
    </recommendedName>
</protein>
<dbReference type="Proteomes" id="UP000815677">
    <property type="component" value="Unassembled WGS sequence"/>
</dbReference>
<dbReference type="Pfam" id="PF07690">
    <property type="entry name" value="MFS_1"/>
    <property type="match status" value="1"/>
</dbReference>
<dbReference type="PANTHER" id="PTHR23502:SF186">
    <property type="entry name" value="MAJOR FACILITATOR SUPERFAMILY (MFS) PROFILE DOMAIN-CONTAINING PROTEIN"/>
    <property type="match status" value="1"/>
</dbReference>
<proteinExistence type="inferred from homology"/>
<keyword evidence="3" id="KW-1003">Cell membrane</keyword>
<evidence type="ECO:0000256" key="5">
    <source>
        <dbReference type="ARBA" id="ARBA00022989"/>
    </source>
</evidence>
<feature type="transmembrane region" description="Helical" evidence="8">
    <location>
        <begin position="101"/>
        <end position="126"/>
    </location>
</feature>
<organism evidence="10 11">
    <name type="scientific">Mycena chlorophos</name>
    <name type="common">Agaric fungus</name>
    <name type="synonym">Agaricus chlorophos</name>
    <dbReference type="NCBI Taxonomy" id="658473"/>
    <lineage>
        <taxon>Eukaryota</taxon>
        <taxon>Fungi</taxon>
        <taxon>Dikarya</taxon>
        <taxon>Basidiomycota</taxon>
        <taxon>Agaricomycotina</taxon>
        <taxon>Agaricomycetes</taxon>
        <taxon>Agaricomycetidae</taxon>
        <taxon>Agaricales</taxon>
        <taxon>Marasmiineae</taxon>
        <taxon>Mycenaceae</taxon>
        <taxon>Mycena</taxon>
    </lineage>
</organism>
<feature type="domain" description="Major facilitator superfamily (MFS) profile" evidence="9">
    <location>
        <begin position="103"/>
        <end position="524"/>
    </location>
</feature>
<reference evidence="10" key="1">
    <citation type="submission" date="2014-09" db="EMBL/GenBank/DDBJ databases">
        <title>Genome sequence of the luminous mushroom Mycena chlorophos for searching fungal bioluminescence genes.</title>
        <authorList>
            <person name="Tanaka Y."/>
            <person name="Kasuga D."/>
            <person name="Oba Y."/>
            <person name="Hase S."/>
            <person name="Sato K."/>
            <person name="Oba Y."/>
            <person name="Sakakibara Y."/>
        </authorList>
    </citation>
    <scope>NUCLEOTIDE SEQUENCE</scope>
</reference>
<dbReference type="Gene3D" id="1.20.1250.20">
    <property type="entry name" value="MFS general substrate transporter like domains"/>
    <property type="match status" value="1"/>
</dbReference>
<evidence type="ECO:0000256" key="8">
    <source>
        <dbReference type="SAM" id="Phobius"/>
    </source>
</evidence>
<dbReference type="PANTHER" id="PTHR23502">
    <property type="entry name" value="MAJOR FACILITATOR SUPERFAMILY"/>
    <property type="match status" value="1"/>
</dbReference>
<dbReference type="PROSITE" id="PS50850">
    <property type="entry name" value="MFS"/>
    <property type="match status" value="1"/>
</dbReference>
<evidence type="ECO:0000313" key="10">
    <source>
        <dbReference type="EMBL" id="GAT60761.1"/>
    </source>
</evidence>
<accession>A0ABQ0MEV7</accession>
<keyword evidence="2" id="KW-0813">Transport</keyword>
<evidence type="ECO:0000256" key="2">
    <source>
        <dbReference type="ARBA" id="ARBA00022448"/>
    </source>
</evidence>
<keyword evidence="6 8" id="KW-0472">Membrane</keyword>
<feature type="transmembrane region" description="Helical" evidence="8">
    <location>
        <begin position="497"/>
        <end position="519"/>
    </location>
</feature>
<evidence type="ECO:0000256" key="3">
    <source>
        <dbReference type="ARBA" id="ARBA00022475"/>
    </source>
</evidence>
<evidence type="ECO:0000313" key="11">
    <source>
        <dbReference type="Proteomes" id="UP000815677"/>
    </source>
</evidence>
<evidence type="ECO:0000256" key="4">
    <source>
        <dbReference type="ARBA" id="ARBA00022692"/>
    </source>
</evidence>
<feature type="transmembrane region" description="Helical" evidence="8">
    <location>
        <begin position="195"/>
        <end position="217"/>
    </location>
</feature>
<evidence type="ECO:0000256" key="1">
    <source>
        <dbReference type="ARBA" id="ARBA00004651"/>
    </source>
</evidence>
<dbReference type="PROSITE" id="PS00216">
    <property type="entry name" value="SUGAR_TRANSPORT_1"/>
    <property type="match status" value="1"/>
</dbReference>
<dbReference type="InterPro" id="IPR020846">
    <property type="entry name" value="MFS_dom"/>
</dbReference>
<feature type="transmembrane region" description="Helical" evidence="8">
    <location>
        <begin position="364"/>
        <end position="384"/>
    </location>
</feature>
<feature type="transmembrane region" description="Helical" evidence="8">
    <location>
        <begin position="318"/>
        <end position="344"/>
    </location>
</feature>
<evidence type="ECO:0000256" key="7">
    <source>
        <dbReference type="ARBA" id="ARBA00038459"/>
    </source>
</evidence>
<feature type="transmembrane region" description="Helical" evidence="8">
    <location>
        <begin position="138"/>
        <end position="158"/>
    </location>
</feature>
<dbReference type="InterPro" id="IPR036259">
    <property type="entry name" value="MFS_trans_sf"/>
</dbReference>
<dbReference type="InterPro" id="IPR011701">
    <property type="entry name" value="MFS"/>
</dbReference>
<gene>
    <name evidence="10" type="ORF">MCHLO_16864</name>
</gene>
<feature type="transmembrane region" description="Helical" evidence="8">
    <location>
        <begin position="405"/>
        <end position="425"/>
    </location>
</feature>
<feature type="transmembrane region" description="Helical" evidence="8">
    <location>
        <begin position="256"/>
        <end position="278"/>
    </location>
</feature>
<evidence type="ECO:0000259" key="9">
    <source>
        <dbReference type="PROSITE" id="PS50850"/>
    </source>
</evidence>
<dbReference type="CDD" id="cd17323">
    <property type="entry name" value="MFS_Tpo1_MDR_like"/>
    <property type="match status" value="1"/>
</dbReference>
<dbReference type="EMBL" id="DF849967">
    <property type="protein sequence ID" value="GAT60761.1"/>
    <property type="molecule type" value="Genomic_DNA"/>
</dbReference>
<evidence type="ECO:0000256" key="6">
    <source>
        <dbReference type="ARBA" id="ARBA00023136"/>
    </source>
</evidence>
<keyword evidence="5 8" id="KW-1133">Transmembrane helix</keyword>
<feature type="transmembrane region" description="Helical" evidence="8">
    <location>
        <begin position="431"/>
        <end position="451"/>
    </location>
</feature>
<comment type="subcellular location">
    <subcellularLocation>
        <location evidence="1">Cell membrane</location>
        <topology evidence="1">Multi-pass membrane protein</topology>
    </subcellularLocation>
</comment>